<feature type="transmembrane region" description="Helical" evidence="1">
    <location>
        <begin position="170"/>
        <end position="194"/>
    </location>
</feature>
<evidence type="ECO:0000313" key="3">
    <source>
        <dbReference type="Proteomes" id="UP000001549"/>
    </source>
</evidence>
<organism evidence="2 3">
    <name type="scientific">Candidatus Protofrankia datiscae</name>
    <dbReference type="NCBI Taxonomy" id="2716812"/>
    <lineage>
        <taxon>Bacteria</taxon>
        <taxon>Bacillati</taxon>
        <taxon>Actinomycetota</taxon>
        <taxon>Actinomycetes</taxon>
        <taxon>Frankiales</taxon>
        <taxon>Frankiaceae</taxon>
        <taxon>Protofrankia</taxon>
    </lineage>
</organism>
<dbReference type="Proteomes" id="UP000001549">
    <property type="component" value="Chromosome"/>
</dbReference>
<proteinExistence type="predicted"/>
<dbReference type="RefSeq" id="WP_013873957.1">
    <property type="nucleotide sequence ID" value="NC_015656.1"/>
</dbReference>
<keyword evidence="1" id="KW-0812">Transmembrane</keyword>
<gene>
    <name evidence="2" type="ordered locus">FsymDg_2695</name>
</gene>
<dbReference type="KEGG" id="fsy:FsymDg_2695"/>
<keyword evidence="1" id="KW-1133">Transmembrane helix</keyword>
<dbReference type="AlphaFoldDB" id="F8B5A3"/>
<keyword evidence="1" id="KW-0472">Membrane</keyword>
<keyword evidence="3" id="KW-1185">Reference proteome</keyword>
<feature type="transmembrane region" description="Helical" evidence="1">
    <location>
        <begin position="105"/>
        <end position="125"/>
    </location>
</feature>
<feature type="transmembrane region" description="Helical" evidence="1">
    <location>
        <begin position="145"/>
        <end position="163"/>
    </location>
</feature>
<reference evidence="2 3" key="1">
    <citation type="submission" date="2011-05" db="EMBL/GenBank/DDBJ databases">
        <title>Complete sequence of chromosome of Frankia symbiont of Datisca glomerata.</title>
        <authorList>
            <consortium name="US DOE Joint Genome Institute"/>
            <person name="Lucas S."/>
            <person name="Han J."/>
            <person name="Lapidus A."/>
            <person name="Cheng J.-F."/>
            <person name="Goodwin L."/>
            <person name="Pitluck S."/>
            <person name="Peters L."/>
            <person name="Mikhailova N."/>
            <person name="Chertkov O."/>
            <person name="Teshima H."/>
            <person name="Han C."/>
            <person name="Tapia R."/>
            <person name="Land M."/>
            <person name="Hauser L."/>
            <person name="Kyrpides N."/>
            <person name="Ivanova N."/>
            <person name="Pagani I."/>
            <person name="Berry A."/>
            <person name="Pawlowski K."/>
            <person name="Persson T."/>
            <person name="Vanden Heuvel B."/>
            <person name="Benson D."/>
            <person name="Woyke T."/>
        </authorList>
    </citation>
    <scope>NUCLEOTIDE SEQUENCE [LARGE SCALE GENOMIC DNA]</scope>
    <source>
        <strain evidence="3">4085684</strain>
    </source>
</reference>
<feature type="transmembrane region" description="Helical" evidence="1">
    <location>
        <begin position="206"/>
        <end position="227"/>
    </location>
</feature>
<dbReference type="eggNOG" id="ENOG502ZCIY">
    <property type="taxonomic scope" value="Bacteria"/>
</dbReference>
<evidence type="ECO:0008006" key="4">
    <source>
        <dbReference type="Google" id="ProtNLM"/>
    </source>
</evidence>
<accession>F8B5A3</accession>
<name>F8B5A3_9ACTN</name>
<dbReference type="EMBL" id="CP002801">
    <property type="protein sequence ID" value="AEH10044.1"/>
    <property type="molecule type" value="Genomic_DNA"/>
</dbReference>
<sequence>MNRRTENRLNLVIAWCGPAFVLGYIIFWAIFGHNVPPPNMMGLSGEELVAKYYGPHHQSIAIGMAVSMSVAFLYLPWCCLLSGVINDSERGPNVLSRMELTGGALTAWSLGFCPGLWLLNAILVHDLDPSAIKAFHVFGWFTYDMTYGITTVQCVGVGLWTVLNKKQKIFPAWAGWATIAVGSIFVTLVVLPWIKEGPFTVAGTWNFFVIFGSWLFAFFALYSFFLIREMSRRKSEFEAAAPTGELTPTVDPGIPVRA</sequence>
<dbReference type="HOGENOM" id="CLU_081621_1_0_11"/>
<protein>
    <recommendedName>
        <fullName evidence="4">DUF998 domain-containing protein</fullName>
    </recommendedName>
</protein>
<feature type="transmembrane region" description="Helical" evidence="1">
    <location>
        <begin position="60"/>
        <end position="85"/>
    </location>
</feature>
<dbReference type="STRING" id="656024.FsymDg_2695"/>
<feature type="transmembrane region" description="Helical" evidence="1">
    <location>
        <begin position="12"/>
        <end position="31"/>
    </location>
</feature>
<evidence type="ECO:0000313" key="2">
    <source>
        <dbReference type="EMBL" id="AEH10044.1"/>
    </source>
</evidence>
<evidence type="ECO:0000256" key="1">
    <source>
        <dbReference type="SAM" id="Phobius"/>
    </source>
</evidence>